<name>A0AAU8LVE6_9BACT</name>
<keyword evidence="1" id="KW-0472">Membrane</keyword>
<feature type="transmembrane region" description="Helical" evidence="1">
    <location>
        <begin position="12"/>
        <end position="32"/>
    </location>
</feature>
<gene>
    <name evidence="2" type="ORF">Q3M24_00385</name>
</gene>
<keyword evidence="1" id="KW-0812">Transmembrane</keyword>
<protein>
    <submittedName>
        <fullName evidence="2">Uncharacterized protein</fullName>
    </submittedName>
</protein>
<reference evidence="2" key="2">
    <citation type="submission" date="2024-06" db="EMBL/GenBank/DDBJ databases">
        <authorList>
            <person name="Plum-Jensen L.E."/>
            <person name="Schramm A."/>
            <person name="Marshall I.P.G."/>
        </authorList>
    </citation>
    <scope>NUCLEOTIDE SEQUENCE</scope>
    <source>
        <strain evidence="2">Rat1</strain>
    </source>
</reference>
<sequence>MKNKKWLKILWLIYSSIGAIWLTFSLVMLIFIKRDVEHDVSGTVQEIIKTEWNGFKEVHAVVETKDGKGKVLVKVYRAGYEKGDVVPLEITTSKRHEGYLHSSIK</sequence>
<accession>A0AAU8LVE6</accession>
<keyword evidence="1" id="KW-1133">Transmembrane helix</keyword>
<dbReference type="AlphaFoldDB" id="A0AAU8LVE6"/>
<dbReference type="KEGG" id="eaj:Q3M24_00385"/>
<organism evidence="2">
    <name type="scientific">Candidatus Electrothrix aestuarii</name>
    <dbReference type="NCBI Taxonomy" id="3062594"/>
    <lineage>
        <taxon>Bacteria</taxon>
        <taxon>Pseudomonadati</taxon>
        <taxon>Thermodesulfobacteriota</taxon>
        <taxon>Desulfobulbia</taxon>
        <taxon>Desulfobulbales</taxon>
        <taxon>Desulfobulbaceae</taxon>
        <taxon>Candidatus Electrothrix</taxon>
    </lineage>
</organism>
<proteinExistence type="predicted"/>
<reference evidence="2" key="1">
    <citation type="journal article" date="2024" name="Syst. Appl. Microbiol.">
        <title>First single-strain enrichments of Electrothrix cable bacteria, description of E. aestuarii sp. nov. and E. rattekaaiensis sp. nov., and proposal of a cable bacteria taxonomy following the rules of the SeqCode.</title>
        <authorList>
            <person name="Plum-Jensen L.E."/>
            <person name="Schramm A."/>
            <person name="Marshall I.P.G."/>
        </authorList>
    </citation>
    <scope>NUCLEOTIDE SEQUENCE</scope>
    <source>
        <strain evidence="2">Rat1</strain>
    </source>
</reference>
<evidence type="ECO:0000256" key="1">
    <source>
        <dbReference type="SAM" id="Phobius"/>
    </source>
</evidence>
<dbReference type="EMBL" id="CP159373">
    <property type="protein sequence ID" value="XCN73253.1"/>
    <property type="molecule type" value="Genomic_DNA"/>
</dbReference>
<evidence type="ECO:0000313" key="2">
    <source>
        <dbReference type="EMBL" id="XCN73253.1"/>
    </source>
</evidence>